<feature type="compositionally biased region" description="Basic and acidic residues" evidence="1">
    <location>
        <begin position="7"/>
        <end position="21"/>
    </location>
</feature>
<feature type="compositionally biased region" description="Basic and acidic residues" evidence="1">
    <location>
        <begin position="32"/>
        <end position="44"/>
    </location>
</feature>
<dbReference type="EMBL" id="AP003793">
    <property type="protein sequence ID" value="BAD53934.1"/>
    <property type="molecule type" value="Genomic_DNA"/>
</dbReference>
<evidence type="ECO:0000313" key="2">
    <source>
        <dbReference type="EMBL" id="BAD53934.1"/>
    </source>
</evidence>
<dbReference type="Proteomes" id="UP000817658">
    <property type="component" value="Chromosome 1"/>
</dbReference>
<evidence type="ECO:0000256" key="1">
    <source>
        <dbReference type="SAM" id="MobiDB-lite"/>
    </source>
</evidence>
<proteinExistence type="predicted"/>
<feature type="region of interest" description="Disordered" evidence="1">
    <location>
        <begin position="1"/>
        <end position="77"/>
    </location>
</feature>
<organism evidence="2">
    <name type="scientific">Oryza sativa subsp. japonica</name>
    <name type="common">Rice</name>
    <dbReference type="NCBI Taxonomy" id="39947"/>
    <lineage>
        <taxon>Eukaryota</taxon>
        <taxon>Viridiplantae</taxon>
        <taxon>Streptophyta</taxon>
        <taxon>Embryophyta</taxon>
        <taxon>Tracheophyta</taxon>
        <taxon>Spermatophyta</taxon>
        <taxon>Magnoliopsida</taxon>
        <taxon>Liliopsida</taxon>
        <taxon>Poales</taxon>
        <taxon>Poaceae</taxon>
        <taxon>BOP clade</taxon>
        <taxon>Oryzoideae</taxon>
        <taxon>Oryzeae</taxon>
        <taxon>Oryzinae</taxon>
        <taxon>Oryza</taxon>
        <taxon>Oryza sativa</taxon>
    </lineage>
</organism>
<reference evidence="2" key="1">
    <citation type="journal article" date="2002" name="Nature">
        <title>The genome sequence and structure of rice chromosome 1.</title>
        <authorList>
            <person name="Sasaki T."/>
            <person name="Matsumoto T."/>
            <person name="Yamamoto K."/>
            <person name="Sakata K."/>
            <person name="Baba T."/>
            <person name="Katayose Y."/>
            <person name="Wu J."/>
            <person name="Niimura Y."/>
            <person name="Cheng Z."/>
            <person name="Nagamura Y."/>
            <person name="Antonio B.A."/>
            <person name="Kanamori H."/>
            <person name="Hosokawa S."/>
            <person name="Masukawa M."/>
            <person name="Arikawa K."/>
            <person name="Chiden Y."/>
            <person name="Hayashi M."/>
            <person name="Okamoto M."/>
            <person name="Ando T."/>
            <person name="Aoki H."/>
            <person name="Arita K."/>
            <person name="Hamada M."/>
            <person name="Harada C."/>
            <person name="Hijishita S."/>
            <person name="Honda M."/>
            <person name="Ichikawa Y."/>
            <person name="Idonuma A."/>
            <person name="Iijima M."/>
            <person name="Ikeda M."/>
            <person name="Ikeno M."/>
            <person name="Itoh S."/>
            <person name="Itoh T."/>
            <person name="Itoh Y."/>
            <person name="Itoh Y."/>
            <person name="Iwabuchi A."/>
            <person name="Kamiya K."/>
            <person name="Karasawa W."/>
            <person name="Katagiri S."/>
            <person name="Kikuta A."/>
            <person name="Kobayashi N."/>
            <person name="Kono I."/>
            <person name="Machita K."/>
            <person name="Maehara T."/>
            <person name="Mizuno H."/>
            <person name="Mizubayashi T."/>
            <person name="Mukai Y."/>
            <person name="Nagasaki H."/>
            <person name="Nakashima M."/>
            <person name="Nakama Y."/>
            <person name="Nakamichi Y."/>
            <person name="Nakamura M."/>
            <person name="Namiki N."/>
            <person name="Negishi M."/>
            <person name="Ohta I."/>
            <person name="Ono N."/>
            <person name="Saji S."/>
            <person name="Sakai K."/>
            <person name="Shibata M."/>
            <person name="Shimokawa T."/>
            <person name="Shomura A."/>
            <person name="Song J."/>
            <person name="Takazaki Y."/>
            <person name="Terasawa K."/>
            <person name="Tsuji K."/>
            <person name="Waki K."/>
            <person name="Yamagata H."/>
            <person name="Yamane H."/>
            <person name="Yoshiki S."/>
            <person name="Yoshihara R."/>
            <person name="Yukawa K."/>
            <person name="Zhong H."/>
            <person name="Iwama H."/>
            <person name="Endo T."/>
            <person name="Ito H."/>
            <person name="Hahn J.H."/>
            <person name="Kim H.I."/>
            <person name="Eun M.Y."/>
            <person name="Yano M."/>
            <person name="Jiang J."/>
            <person name="Gojobori T."/>
        </authorList>
    </citation>
    <scope>NUCLEOTIDE SEQUENCE [LARGE SCALE GENOMIC DNA]</scope>
</reference>
<accession>Q5Z8F0</accession>
<gene>
    <name evidence="2" type="primary">P0487E11.35</name>
</gene>
<sequence length="77" mass="8895">MFSAYIKETHHGVHRWKESYSDRTGSSLYRAGDPREDLRHRISEPTHPPQPTKSEPAGAKSSEDLVGPARLRSRRYY</sequence>
<name>Q5Z8F0_ORYSJ</name>
<dbReference type="AlphaFoldDB" id="Q5Z8F0"/>
<protein>
    <submittedName>
        <fullName evidence="2">Uncharacterized protein</fullName>
    </submittedName>
</protein>